<proteinExistence type="predicted"/>
<dbReference type="PANTHER" id="PTHR33050">
    <property type="entry name" value="REVERSE TRANSCRIPTASE DOMAIN-CONTAINING PROTEIN"/>
    <property type="match status" value="1"/>
</dbReference>
<dbReference type="Gene3D" id="3.10.10.10">
    <property type="entry name" value="HIV Type 1 Reverse Transcriptase, subunit A, domain 1"/>
    <property type="match status" value="1"/>
</dbReference>
<dbReference type="AlphaFoldDB" id="A0A8W8N103"/>
<dbReference type="InterPro" id="IPR043502">
    <property type="entry name" value="DNA/RNA_pol_sf"/>
</dbReference>
<dbReference type="InterPro" id="IPR052055">
    <property type="entry name" value="Hepadnavirus_pol/RT"/>
</dbReference>
<name>A0A8W8N103_MAGGI</name>
<sequence>MSVLKPKHSLVGKSLVPVILKFKAQVERIEECDLNRLKKGHALTRYNLDELRTEFEGLTGESSRDILLLTGREEDFDSLVILMHFAIEQANMVGAPKGQVLVQTSSAEVNQGAASSVQNSGAVASSCSAATASTTCSSSVSTASVSQASGDKNMETRLRDIEKKMESMKEKSGEDQVEKCLRQVRILAGRPNLTQAHVLLAALETLVDVAFRNSHKDADFYSKSFTHCKKYENSKDLCGLTMKLFGSAEDRKIANVVADWLKGKKYEGSGVVEDKENVGQNSNKSLGDLTGMQANPYPYVPLLGQPHFPFAPYPVPYSGYPAQSFGFPRPSVRGNFKGKRYSSDVPPSVYFPNSTSCAQFKDYIVKTLYERLENGSLTLIGKVGFCEPPHLVLPLTVEPAKPRLCHDERFLNLWVKDCPFSLDTLKDVPRLVQRGMFMSSMDDKSGYDHIYLSEQSKKYFGLQFGGWFMIFNTLPFGFKASAFIYQSVGMVATSWCRSLGVPCLQYIDHRWIGGFLQSLFHDLEVSPNDSHLDDSQVAEKALYIVCQVMIRVGYFLNIKKSVLVPVKCIKFLGMLVDSERLAFIIPDEKIQKFISLRESILDCDKTSVLTLQKFAGKCVSFMLAFPGAKLYTKEVNRAIGLAAKRSGFVDMTDDLRQEILYWRFIDHWSGCFSWRNEKHLQITVASDASKFKWGALVDVKGQQIVCADYWRNEDDRPIHVKEAQALFNALCSVKDVVKNHRVDAYVDNLACVYGWESMSGKDPALNRIMKSLWNFSVDNNMDLHLLYVKSEDNPADCHSRRLSALDCMLTREKFETIEKRFGPHLVDLMSLDSNCMISQVNGKPLRHFTPYPTPLSAGVNVFSQDITLEKNPYVFPPFRLILPLIVYLKNQGVEA</sequence>
<protein>
    <recommendedName>
        <fullName evidence="1">Reverse transcriptase domain-containing protein</fullName>
    </recommendedName>
</protein>
<evidence type="ECO:0000259" key="1">
    <source>
        <dbReference type="Pfam" id="PF00078"/>
    </source>
</evidence>
<dbReference type="Proteomes" id="UP000005408">
    <property type="component" value="Unassembled WGS sequence"/>
</dbReference>
<keyword evidence="3" id="KW-1185">Reference proteome</keyword>
<evidence type="ECO:0000313" key="2">
    <source>
        <dbReference type="EnsemblMetazoa" id="G3911.1:cds"/>
    </source>
</evidence>
<dbReference type="InterPro" id="IPR000477">
    <property type="entry name" value="RT_dom"/>
</dbReference>
<accession>A0A8W8N103</accession>
<feature type="domain" description="Reverse transcriptase" evidence="1">
    <location>
        <begin position="436"/>
        <end position="574"/>
    </location>
</feature>
<dbReference type="Pfam" id="PF00078">
    <property type="entry name" value="RVT_1"/>
    <property type="match status" value="1"/>
</dbReference>
<dbReference type="Gene3D" id="3.30.70.270">
    <property type="match status" value="1"/>
</dbReference>
<dbReference type="InterPro" id="IPR043128">
    <property type="entry name" value="Rev_trsase/Diguanyl_cyclase"/>
</dbReference>
<dbReference type="PANTHER" id="PTHR33050:SF7">
    <property type="entry name" value="RIBONUCLEASE H"/>
    <property type="match status" value="1"/>
</dbReference>
<evidence type="ECO:0000313" key="3">
    <source>
        <dbReference type="Proteomes" id="UP000005408"/>
    </source>
</evidence>
<organism evidence="2 3">
    <name type="scientific">Magallana gigas</name>
    <name type="common">Pacific oyster</name>
    <name type="synonym">Crassostrea gigas</name>
    <dbReference type="NCBI Taxonomy" id="29159"/>
    <lineage>
        <taxon>Eukaryota</taxon>
        <taxon>Metazoa</taxon>
        <taxon>Spiralia</taxon>
        <taxon>Lophotrochozoa</taxon>
        <taxon>Mollusca</taxon>
        <taxon>Bivalvia</taxon>
        <taxon>Autobranchia</taxon>
        <taxon>Pteriomorphia</taxon>
        <taxon>Ostreida</taxon>
        <taxon>Ostreoidea</taxon>
        <taxon>Ostreidae</taxon>
        <taxon>Magallana</taxon>
    </lineage>
</organism>
<reference evidence="2" key="1">
    <citation type="submission" date="2022-08" db="UniProtKB">
        <authorList>
            <consortium name="EnsemblMetazoa"/>
        </authorList>
    </citation>
    <scope>IDENTIFICATION</scope>
    <source>
        <strain evidence="2">05x7-T-G4-1.051#20</strain>
    </source>
</reference>
<dbReference type="SUPFAM" id="SSF56672">
    <property type="entry name" value="DNA/RNA polymerases"/>
    <property type="match status" value="1"/>
</dbReference>
<dbReference type="EnsemblMetazoa" id="G3911.1">
    <property type="protein sequence ID" value="G3911.1:cds"/>
    <property type="gene ID" value="G3911"/>
</dbReference>